<reference evidence="2" key="2">
    <citation type="submission" date="2022-03" db="EMBL/GenBank/DDBJ databases">
        <title>Draft title - Genomic analysis of global carrot germplasm unveils the trajectory of domestication and the origin of high carotenoid orange carrot.</title>
        <authorList>
            <person name="Iorizzo M."/>
            <person name="Ellison S."/>
            <person name="Senalik D."/>
            <person name="Macko-Podgorni A."/>
            <person name="Grzebelus D."/>
            <person name="Bostan H."/>
            <person name="Rolling W."/>
            <person name="Curaba J."/>
            <person name="Simon P."/>
        </authorList>
    </citation>
    <scope>NUCLEOTIDE SEQUENCE</scope>
    <source>
        <tissue evidence="2">Leaf</tissue>
    </source>
</reference>
<feature type="transmembrane region" description="Helical" evidence="1">
    <location>
        <begin position="6"/>
        <end position="24"/>
    </location>
</feature>
<dbReference type="PANTHER" id="PTHR12300:SF162">
    <property type="entry name" value="HVA22-LIKE PROTEIN J"/>
    <property type="match status" value="1"/>
</dbReference>
<accession>A0AAF1AZF5</accession>
<organism evidence="2 3">
    <name type="scientific">Daucus carota subsp. sativus</name>
    <name type="common">Carrot</name>
    <dbReference type="NCBI Taxonomy" id="79200"/>
    <lineage>
        <taxon>Eukaryota</taxon>
        <taxon>Viridiplantae</taxon>
        <taxon>Streptophyta</taxon>
        <taxon>Embryophyta</taxon>
        <taxon>Tracheophyta</taxon>
        <taxon>Spermatophyta</taxon>
        <taxon>Magnoliopsida</taxon>
        <taxon>eudicotyledons</taxon>
        <taxon>Gunneridae</taxon>
        <taxon>Pentapetalae</taxon>
        <taxon>asterids</taxon>
        <taxon>campanulids</taxon>
        <taxon>Apiales</taxon>
        <taxon>Apiaceae</taxon>
        <taxon>Apioideae</taxon>
        <taxon>Scandiceae</taxon>
        <taxon>Daucinae</taxon>
        <taxon>Daucus</taxon>
        <taxon>Daucus sect. Daucus</taxon>
    </lineage>
</organism>
<proteinExistence type="inferred from homology"/>
<gene>
    <name evidence="2" type="ORF">DCAR_0417607</name>
</gene>
<dbReference type="AlphaFoldDB" id="A0AAF1AZF5"/>
<comment type="caution">
    <text evidence="1">Lacks conserved residue(s) required for the propagation of feature annotation.</text>
</comment>
<dbReference type="EMBL" id="CP093346">
    <property type="protein sequence ID" value="WOG98266.1"/>
    <property type="molecule type" value="Genomic_DNA"/>
</dbReference>
<keyword evidence="3" id="KW-1185">Reference proteome</keyword>
<keyword evidence="1" id="KW-0472">Membrane</keyword>
<name>A0AAF1AZF5_DAUCS</name>
<comment type="subcellular location">
    <subcellularLocation>
        <location evidence="1">Membrane</location>
        <topology evidence="1">Multi-pass membrane protein</topology>
    </subcellularLocation>
</comment>
<reference evidence="2" key="1">
    <citation type="journal article" date="2016" name="Nat. Genet.">
        <title>A high-quality carrot genome assembly provides new insights into carotenoid accumulation and asterid genome evolution.</title>
        <authorList>
            <person name="Iorizzo M."/>
            <person name="Ellison S."/>
            <person name="Senalik D."/>
            <person name="Zeng P."/>
            <person name="Satapoomin P."/>
            <person name="Huang J."/>
            <person name="Bowman M."/>
            <person name="Iovene M."/>
            <person name="Sanseverino W."/>
            <person name="Cavagnaro P."/>
            <person name="Yildiz M."/>
            <person name="Macko-Podgorni A."/>
            <person name="Moranska E."/>
            <person name="Grzebelus E."/>
            <person name="Grzebelus D."/>
            <person name="Ashrafi H."/>
            <person name="Zheng Z."/>
            <person name="Cheng S."/>
            <person name="Spooner D."/>
            <person name="Van Deynze A."/>
            <person name="Simon P."/>
        </authorList>
    </citation>
    <scope>NUCLEOTIDE SEQUENCE</scope>
    <source>
        <tissue evidence="2">Leaf</tissue>
    </source>
</reference>
<dbReference type="Pfam" id="PF03134">
    <property type="entry name" value="TB2_DP1_HVA22"/>
    <property type="match status" value="1"/>
</dbReference>
<protein>
    <recommendedName>
        <fullName evidence="1">HVA22-like protein</fullName>
    </recommendedName>
</protein>
<evidence type="ECO:0000313" key="3">
    <source>
        <dbReference type="Proteomes" id="UP000077755"/>
    </source>
</evidence>
<evidence type="ECO:0000313" key="2">
    <source>
        <dbReference type="EMBL" id="WOG98266.1"/>
    </source>
</evidence>
<dbReference type="InterPro" id="IPR004345">
    <property type="entry name" value="TB2_DP1_HVA22"/>
</dbReference>
<dbReference type="GO" id="GO:0016020">
    <property type="term" value="C:membrane"/>
    <property type="evidence" value="ECO:0007669"/>
    <property type="project" value="UniProtKB-SubCell"/>
</dbReference>
<keyword evidence="1" id="KW-0812">Transmembrane</keyword>
<keyword evidence="1" id="KW-1133">Transmembrane helix</keyword>
<dbReference type="PANTHER" id="PTHR12300">
    <property type="entry name" value="HVA22-LIKE PROTEINS"/>
    <property type="match status" value="1"/>
</dbReference>
<comment type="similarity">
    <text evidence="1">Belongs to the DP1 family.</text>
</comment>
<evidence type="ECO:0000256" key="1">
    <source>
        <dbReference type="RuleBase" id="RU362006"/>
    </source>
</evidence>
<sequence>MWADLITKALMMVLGYAYPAFVCFKTVENHRVKIEELRFWCQYWIIVALMTVFERIGDIFVSWVPMYAEMKLALFLYLWYPKTKGTGYIYETLLRPFVIKHETDIDKNLQELRTRTWDLAIYYYHNCTELGQTKFFQVIEYLASQSKKIDKASSEGMIKSSKENPPPRPNTIFSFNRISKRPSQKHLQIPSDAPVYNARVMASKH</sequence>
<dbReference type="Proteomes" id="UP000077755">
    <property type="component" value="Chromosome 4"/>
</dbReference>